<gene>
    <name evidence="7" type="ORF">SNE40_001077</name>
</gene>
<evidence type="ECO:0000313" key="8">
    <source>
        <dbReference type="Proteomes" id="UP001347796"/>
    </source>
</evidence>
<accession>A0AAN8KDA9</accession>
<sequence length="581" mass="64885">MANFIPKCFLVILYITCIQGYGTYRDKIPNGNRVPHPCKPNYIWDGVGHQTSAGGGYRNSFGEDFAAAGYTWTNELCEKDSDGDGKTNGYELGDPNCSWDVDQPSPESATLSHPGVCEPWNDPKCQNQLVWVSEACKADEFICNVLNEIDVKNMTMKFPSTPVPVKETTYICMEFELDNTGDYHMVATQPLVDNVNVMHHAVIFGCSSDSHSIRSTPHECGMVASRECGQILSIWTLGSAGECLHDKVGIRIGTQGITRVALQFHWNNPTLRTDYVDSSGIIVHYTSNRRENDAGVWTIGSELFVVPPRTLDTKVTGYCPSSCTSSMLTDKIYIVSAFNHMHYIGVEQKIELFRNGTKVIDITNDEEYNYDSPVVHEFTTPIEVRPGDVLTTTCGFNSMDRDTVTNWGDATSDEMCYGFMTYYPKENVQNLFCNGFRSIPYCAIKDDTFFEGCELSKYASDSPEKQQFYVDLNNTCFNSCTAECFNLMENNPCMKGDSRAYIDYFYAYSDVEIKRMYSQCDANFTLTPAIPNTTGGTINTMMNTASITYFTLTPTTPSAAGGKVNSVTILPLALLLSFFRF</sequence>
<keyword evidence="8" id="KW-1185">Reference proteome</keyword>
<comment type="caution">
    <text evidence="7">The sequence shown here is derived from an EMBL/GenBank/DDBJ whole genome shotgun (WGS) entry which is preliminary data.</text>
</comment>
<reference evidence="7 8" key="1">
    <citation type="submission" date="2024-01" db="EMBL/GenBank/DDBJ databases">
        <title>The genome of the rayed Mediterranean limpet Patella caerulea (Linnaeus, 1758).</title>
        <authorList>
            <person name="Anh-Thu Weber A."/>
            <person name="Halstead-Nussloch G."/>
        </authorList>
    </citation>
    <scope>NUCLEOTIDE SEQUENCE [LARGE SCALE GENOMIC DNA]</scope>
    <source>
        <strain evidence="7">AATW-2023a</strain>
        <tissue evidence="7">Whole specimen</tissue>
    </source>
</reference>
<dbReference type="Gene3D" id="2.60.120.310">
    <property type="entry name" value="Copper type II, ascorbate-dependent monooxygenase, N-terminal domain"/>
    <property type="match status" value="1"/>
</dbReference>
<evidence type="ECO:0000256" key="3">
    <source>
        <dbReference type="SAM" id="SignalP"/>
    </source>
</evidence>
<organism evidence="7 8">
    <name type="scientific">Patella caerulea</name>
    <name type="common">Rayed Mediterranean limpet</name>
    <dbReference type="NCBI Taxonomy" id="87958"/>
    <lineage>
        <taxon>Eukaryota</taxon>
        <taxon>Metazoa</taxon>
        <taxon>Spiralia</taxon>
        <taxon>Lophotrochozoa</taxon>
        <taxon>Mollusca</taxon>
        <taxon>Gastropoda</taxon>
        <taxon>Patellogastropoda</taxon>
        <taxon>Patelloidea</taxon>
        <taxon>Patellidae</taxon>
        <taxon>Patella</taxon>
    </lineage>
</organism>
<dbReference type="Pfam" id="PF24784">
    <property type="entry name" value="Temptin_C"/>
    <property type="match status" value="1"/>
</dbReference>
<feature type="domain" description="Copper type II ascorbate-dependent monooxygenase N-terminal" evidence="4">
    <location>
        <begin position="155"/>
        <end position="271"/>
    </location>
</feature>
<evidence type="ECO:0000256" key="2">
    <source>
        <dbReference type="ARBA" id="ARBA00023180"/>
    </source>
</evidence>
<dbReference type="Pfam" id="PF03712">
    <property type="entry name" value="Cu2_monoox_C"/>
    <property type="match status" value="1"/>
</dbReference>
<dbReference type="GO" id="GO:0004500">
    <property type="term" value="F:dopamine beta-monooxygenase activity"/>
    <property type="evidence" value="ECO:0007669"/>
    <property type="project" value="InterPro"/>
</dbReference>
<proteinExistence type="predicted"/>
<dbReference type="InterPro" id="IPR000945">
    <property type="entry name" value="DBH-like"/>
</dbReference>
<feature type="domain" description="Copper type II ascorbate-dependent monooxygenase C-terminal" evidence="5">
    <location>
        <begin position="293"/>
        <end position="433"/>
    </location>
</feature>
<feature type="signal peptide" evidence="3">
    <location>
        <begin position="1"/>
        <end position="20"/>
    </location>
</feature>
<evidence type="ECO:0000313" key="7">
    <source>
        <dbReference type="EMBL" id="KAK6195705.1"/>
    </source>
</evidence>
<dbReference type="InterPro" id="IPR036939">
    <property type="entry name" value="Cu2_ascorb_mOase_N_sf"/>
</dbReference>
<dbReference type="SUPFAM" id="SSF49742">
    <property type="entry name" value="PHM/PNGase F"/>
    <property type="match status" value="2"/>
</dbReference>
<evidence type="ECO:0000259" key="4">
    <source>
        <dbReference type="Pfam" id="PF01082"/>
    </source>
</evidence>
<feature type="chain" id="PRO_5042827497" evidence="3">
    <location>
        <begin position="21"/>
        <end position="581"/>
    </location>
</feature>
<dbReference type="Proteomes" id="UP001347796">
    <property type="component" value="Unassembled WGS sequence"/>
</dbReference>
<evidence type="ECO:0000259" key="5">
    <source>
        <dbReference type="Pfam" id="PF03712"/>
    </source>
</evidence>
<keyword evidence="3" id="KW-0732">Signal</keyword>
<name>A0AAN8KDA9_PATCE</name>
<evidence type="ECO:0000259" key="6">
    <source>
        <dbReference type="Pfam" id="PF24784"/>
    </source>
</evidence>
<keyword evidence="2" id="KW-0325">Glycoprotein</keyword>
<dbReference type="EMBL" id="JAZGQO010000001">
    <property type="protein sequence ID" value="KAK6195705.1"/>
    <property type="molecule type" value="Genomic_DNA"/>
</dbReference>
<feature type="domain" description="Temptin Cys/Cys disulfide" evidence="6">
    <location>
        <begin position="19"/>
        <end position="116"/>
    </location>
</feature>
<dbReference type="InterPro" id="IPR057626">
    <property type="entry name" value="S-S_Temptin"/>
</dbReference>
<dbReference type="PANTHER" id="PTHR10157:SF23">
    <property type="entry name" value="MOXD1 HOMOLOG 1"/>
    <property type="match status" value="1"/>
</dbReference>
<dbReference type="InterPro" id="IPR014784">
    <property type="entry name" value="Cu2_ascorb_mOase-like_C"/>
</dbReference>
<evidence type="ECO:0000256" key="1">
    <source>
        <dbReference type="ARBA" id="ARBA00023157"/>
    </source>
</evidence>
<protein>
    <submittedName>
        <fullName evidence="7">Uncharacterized protein</fullName>
    </submittedName>
</protein>
<dbReference type="InterPro" id="IPR000323">
    <property type="entry name" value="Cu2_ascorb_mOase_N"/>
</dbReference>
<dbReference type="Gene3D" id="2.60.120.230">
    <property type="match status" value="1"/>
</dbReference>
<dbReference type="InterPro" id="IPR024548">
    <property type="entry name" value="Cu2_monoox_C"/>
</dbReference>
<dbReference type="Pfam" id="PF01082">
    <property type="entry name" value="Cu2_monooxygen"/>
    <property type="match status" value="1"/>
</dbReference>
<dbReference type="InterPro" id="IPR008977">
    <property type="entry name" value="PHM/PNGase_F_dom_sf"/>
</dbReference>
<keyword evidence="1" id="KW-1015">Disulfide bond</keyword>
<dbReference type="AlphaFoldDB" id="A0AAN8KDA9"/>
<dbReference type="PANTHER" id="PTHR10157">
    <property type="entry name" value="DOPAMINE BETA HYDROXYLASE RELATED"/>
    <property type="match status" value="1"/>
</dbReference>
<dbReference type="GO" id="GO:0005507">
    <property type="term" value="F:copper ion binding"/>
    <property type="evidence" value="ECO:0007669"/>
    <property type="project" value="InterPro"/>
</dbReference>